<name>A0A8C9DMW0_PROSS</name>
<dbReference type="Pfam" id="PF06825">
    <property type="entry name" value="HSBP1"/>
    <property type="match status" value="1"/>
</dbReference>
<reference evidence="3" key="1">
    <citation type="submission" date="2025-08" db="UniProtKB">
        <authorList>
            <consortium name="Ensembl"/>
        </authorList>
    </citation>
    <scope>IDENTIFICATION</scope>
</reference>
<dbReference type="Proteomes" id="UP000694414">
    <property type="component" value="Unplaced"/>
</dbReference>
<dbReference type="Ensembl" id="ENSPSMT00000025075.1">
    <property type="protein sequence ID" value="ENSPSMP00000021630.1"/>
    <property type="gene ID" value="ENSPSMG00000015281.1"/>
</dbReference>
<evidence type="ECO:0000313" key="3">
    <source>
        <dbReference type="Ensembl" id="ENSPSMP00000021630.1"/>
    </source>
</evidence>
<dbReference type="AlphaFoldDB" id="A0A8C9DMW0"/>
<dbReference type="Gene3D" id="1.20.5.430">
    <property type="match status" value="1"/>
</dbReference>
<proteinExistence type="inferred from homology"/>
<comment type="similarity">
    <text evidence="1">Belongs to the HSBP1 family.</text>
</comment>
<keyword evidence="4" id="KW-1185">Reference proteome</keyword>
<accession>A0A8C9DMW0</accession>
<protein>
    <submittedName>
        <fullName evidence="3">Uncharacterized protein</fullName>
    </submittedName>
</protein>
<evidence type="ECO:0000256" key="1">
    <source>
        <dbReference type="ARBA" id="ARBA00006349"/>
    </source>
</evidence>
<dbReference type="InterPro" id="IPR009643">
    <property type="entry name" value="HS1-bd"/>
</dbReference>
<reference evidence="3" key="2">
    <citation type="submission" date="2025-09" db="UniProtKB">
        <authorList>
            <consortium name="Ensembl"/>
        </authorList>
    </citation>
    <scope>IDENTIFICATION</scope>
</reference>
<evidence type="ECO:0000256" key="2">
    <source>
        <dbReference type="SAM" id="MobiDB-lite"/>
    </source>
</evidence>
<feature type="region of interest" description="Disordered" evidence="2">
    <location>
        <begin position="24"/>
        <end position="92"/>
    </location>
</feature>
<dbReference type="GO" id="GO:0003714">
    <property type="term" value="F:transcription corepressor activity"/>
    <property type="evidence" value="ECO:0007669"/>
    <property type="project" value="InterPro"/>
</dbReference>
<sequence>MATDPEAVPALILVVQTLLQQRQDELHTRSEQTAGRTGDVSARTDGLQRNITDRVAQAEGAELEGENKTPASQKSRRPLIICTDSGIRPHTG</sequence>
<evidence type="ECO:0000313" key="4">
    <source>
        <dbReference type="Proteomes" id="UP000694414"/>
    </source>
</evidence>
<organism evidence="3 4">
    <name type="scientific">Prolemur simus</name>
    <name type="common">Greater bamboo lemur</name>
    <name type="synonym">Hapalemur simus</name>
    <dbReference type="NCBI Taxonomy" id="1328070"/>
    <lineage>
        <taxon>Eukaryota</taxon>
        <taxon>Metazoa</taxon>
        <taxon>Chordata</taxon>
        <taxon>Craniata</taxon>
        <taxon>Vertebrata</taxon>
        <taxon>Euteleostomi</taxon>
        <taxon>Mammalia</taxon>
        <taxon>Eutheria</taxon>
        <taxon>Euarchontoglires</taxon>
        <taxon>Primates</taxon>
        <taxon>Strepsirrhini</taxon>
        <taxon>Lemuriformes</taxon>
        <taxon>Lemuridae</taxon>
        <taxon>Prolemur</taxon>
    </lineage>
</organism>